<dbReference type="SUPFAM" id="SSF56719">
    <property type="entry name" value="Type II DNA topoisomerase"/>
    <property type="match status" value="1"/>
</dbReference>
<dbReference type="InterPro" id="IPR036890">
    <property type="entry name" value="HATPase_C_sf"/>
</dbReference>
<comment type="similarity">
    <text evidence="4 13">Belongs to the type II topoisomerase family.</text>
</comment>
<dbReference type="InterPro" id="IPR002205">
    <property type="entry name" value="Topo_IIA_dom_A"/>
</dbReference>
<dbReference type="FunFam" id="3.30.565.10:FF:000004">
    <property type="entry name" value="DNA topoisomerase 2"/>
    <property type="match status" value="1"/>
</dbReference>
<dbReference type="Gene3D" id="3.30.1490.30">
    <property type="match status" value="1"/>
</dbReference>
<evidence type="ECO:0000256" key="7">
    <source>
        <dbReference type="ARBA" id="ARBA00022840"/>
    </source>
</evidence>
<dbReference type="RefSeq" id="XP_024504853.1">
    <property type="nucleotide sequence ID" value="XM_024651147.1"/>
</dbReference>
<evidence type="ECO:0000256" key="5">
    <source>
        <dbReference type="ARBA" id="ARBA00022723"/>
    </source>
</evidence>
<dbReference type="Gene3D" id="3.90.199.10">
    <property type="entry name" value="Topoisomerase II, domain 5"/>
    <property type="match status" value="1"/>
</dbReference>
<proteinExistence type="inferred from homology"/>
<evidence type="ECO:0000256" key="4">
    <source>
        <dbReference type="ARBA" id="ARBA00011080"/>
    </source>
</evidence>
<dbReference type="STRING" id="34506.A0A090LC06"/>
<dbReference type="SMART" id="SM00433">
    <property type="entry name" value="TOP2c"/>
    <property type="match status" value="1"/>
</dbReference>
<feature type="active site" description="O-(5'-phospho-DNA)-tyrosine intermediate" evidence="12">
    <location>
        <position position="768"/>
    </location>
</feature>
<evidence type="ECO:0000256" key="2">
    <source>
        <dbReference type="ARBA" id="ARBA00001913"/>
    </source>
</evidence>
<dbReference type="GO" id="GO:0003918">
    <property type="term" value="F:DNA topoisomerase type II (double strand cut, ATP-hydrolyzing) activity"/>
    <property type="evidence" value="ECO:0007669"/>
    <property type="project" value="UniProtKB-UniRule"/>
</dbReference>
<evidence type="ECO:0000313" key="17">
    <source>
        <dbReference type="EMBL" id="CEF65653.1"/>
    </source>
</evidence>
<dbReference type="InterPro" id="IPR013506">
    <property type="entry name" value="Topo_IIA_bsu_dom2"/>
</dbReference>
<evidence type="ECO:0000259" key="16">
    <source>
        <dbReference type="PROSITE" id="PS52040"/>
    </source>
</evidence>
<evidence type="ECO:0000313" key="18">
    <source>
        <dbReference type="Proteomes" id="UP000035682"/>
    </source>
</evidence>
<dbReference type="GO" id="GO:0046872">
    <property type="term" value="F:metal ion binding"/>
    <property type="evidence" value="ECO:0007669"/>
    <property type="project" value="UniProtKB-KW"/>
</dbReference>
<evidence type="ECO:0000256" key="12">
    <source>
        <dbReference type="PROSITE-ProRule" id="PRU01384"/>
    </source>
</evidence>
<dbReference type="InterPro" id="IPR001241">
    <property type="entry name" value="Topo_IIA"/>
</dbReference>
<dbReference type="InterPro" id="IPR013759">
    <property type="entry name" value="Topo_IIA_B_C"/>
</dbReference>
<evidence type="ECO:0000256" key="1">
    <source>
        <dbReference type="ARBA" id="ARBA00000185"/>
    </source>
</evidence>
<dbReference type="InterPro" id="IPR013760">
    <property type="entry name" value="Topo_IIA-like_dom_sf"/>
</dbReference>
<dbReference type="CDD" id="cd03481">
    <property type="entry name" value="TopoIIA_Trans_ScTopoIIA"/>
    <property type="match status" value="1"/>
</dbReference>
<dbReference type="PRINTS" id="PR00418">
    <property type="entry name" value="TPI2FAMILY"/>
</dbReference>
<dbReference type="WormBase" id="SRAE_2000033000">
    <property type="protein sequence ID" value="SRP05002"/>
    <property type="gene ID" value="WBGene00260523"/>
</dbReference>
<keyword evidence="18" id="KW-1185">Reference proteome</keyword>
<feature type="domain" description="Topo IIA-type catalytic" evidence="16">
    <location>
        <begin position="678"/>
        <end position="1099"/>
    </location>
</feature>
<dbReference type="InterPro" id="IPR006171">
    <property type="entry name" value="TOPRIM_dom"/>
</dbReference>
<dbReference type="OMA" id="EYHTERG"/>
<evidence type="ECO:0000256" key="13">
    <source>
        <dbReference type="RuleBase" id="RU362094"/>
    </source>
</evidence>
<evidence type="ECO:0000256" key="3">
    <source>
        <dbReference type="ARBA" id="ARBA00001946"/>
    </source>
</evidence>
<dbReference type="PROSITE" id="PS50880">
    <property type="entry name" value="TOPRIM"/>
    <property type="match status" value="1"/>
</dbReference>
<dbReference type="Gene3D" id="1.10.268.10">
    <property type="entry name" value="Topoisomerase, domain 3"/>
    <property type="match status" value="1"/>
</dbReference>
<keyword evidence="8" id="KW-0460">Magnesium</keyword>
<dbReference type="InterPro" id="IPR014721">
    <property type="entry name" value="Ribsml_uS5_D2-typ_fold_subgr"/>
</dbReference>
<keyword evidence="9 12" id="KW-0799">Topoisomerase</keyword>
<evidence type="ECO:0000313" key="20">
    <source>
        <dbReference type="WormBase" id="SRAE_2000033000"/>
    </source>
</evidence>
<dbReference type="Gene3D" id="3.30.1360.40">
    <property type="match status" value="1"/>
</dbReference>
<dbReference type="GO" id="GO:0005634">
    <property type="term" value="C:nucleus"/>
    <property type="evidence" value="ECO:0007669"/>
    <property type="project" value="TreeGrafter"/>
</dbReference>
<reference evidence="17 18" key="1">
    <citation type="submission" date="2014-09" db="EMBL/GenBank/DDBJ databases">
        <authorList>
            <person name="Martin A.A."/>
        </authorList>
    </citation>
    <scope>NUCLEOTIDE SEQUENCE</scope>
    <source>
        <strain evidence="18">ED321</strain>
        <strain evidence="17">ED321 Heterogonic</strain>
    </source>
</reference>
<dbReference type="GO" id="GO:0003677">
    <property type="term" value="F:DNA binding"/>
    <property type="evidence" value="ECO:0007669"/>
    <property type="project" value="UniProtKB-UniRule"/>
</dbReference>
<evidence type="ECO:0000256" key="11">
    <source>
        <dbReference type="ARBA" id="ARBA00023235"/>
    </source>
</evidence>
<dbReference type="PANTHER" id="PTHR10169">
    <property type="entry name" value="DNA TOPOISOMERASE/GYRASE"/>
    <property type="match status" value="1"/>
</dbReference>
<dbReference type="PROSITE" id="PS00177">
    <property type="entry name" value="TOPOISOMERASE_II"/>
    <property type="match status" value="1"/>
</dbReference>
<keyword evidence="11 12" id="KW-0413">Isomerase</keyword>
<dbReference type="Gene3D" id="3.30.565.10">
    <property type="entry name" value="Histidine kinase-like ATPase, C-terminal domain"/>
    <property type="match status" value="1"/>
</dbReference>
<keyword evidence="7 13" id="KW-0067">ATP-binding</keyword>
<dbReference type="SMART" id="SM00434">
    <property type="entry name" value="TOP4c"/>
    <property type="match status" value="1"/>
</dbReference>
<dbReference type="OrthoDB" id="276498at2759"/>
<evidence type="ECO:0000259" key="15">
    <source>
        <dbReference type="PROSITE" id="PS50880"/>
    </source>
</evidence>
<evidence type="ECO:0000256" key="9">
    <source>
        <dbReference type="ARBA" id="ARBA00023029"/>
    </source>
</evidence>
<comment type="cofactor">
    <cofactor evidence="3">
        <name>Mg(2+)</name>
        <dbReference type="ChEBI" id="CHEBI:18420"/>
    </cofactor>
</comment>
<dbReference type="eggNOG" id="KOG0355">
    <property type="taxonomic scope" value="Eukaryota"/>
</dbReference>
<dbReference type="PROSITE" id="PS52040">
    <property type="entry name" value="TOPO_IIA"/>
    <property type="match status" value="1"/>
</dbReference>
<comment type="subunit">
    <text evidence="13">Homodimer.</text>
</comment>
<sequence length="1107" mass="127730">MLSRSRCFKRLFCNIITKYQKQNHRENILLRPDSYIGSTKEVTCNQFLYNDNISQMIKCKTSYVPGFLKIFDEILVNAADNKQRDPNMTRIDISIVDSNKIVVRNNGKCIPIQFQPSMNVYIPTLVMGHLLTSSNYDDNKKRIVGGRNGYGAKLCNIYSKQFSITCFDSKEKKKFSQTWYDNMSRSDPPIIKDIDFLENEDYTEVSFIPDLQRFNMSSINDDVVSILKKRAFDLAGTCNGVKVSFNGELINVSNFEDYVKLHLSEMKETLKCFKTDRWEIYISQSTSGFEQVSFVNNIVTRIGGSHVDYIANQIISHIVNLLKDKIDLTRIRSFHIKNHINIFIKCFIENPSFNSQTKEQLTSRVSEFGSMCIIPQTFVSDFLKTSTIPESILSSQKILPSQKEIKNKKVFLSKLEDALHAGTNNSSKCSLFLTEGDSAKALVVSGFSVIGRDFYGVFPLKGKSINARNLSFEDCIKNVEFQNIIKIINLKKNIDYSIASNRNSLRYGRIILFTDQDLDGIHIKGLVINMFHKFWPELVESGFIQTLKTPLVKVRCKGETINFYNKFEFDEWLNNSKKKEDFLNYKIKYYKGLGTSTKEEAKEYFKDIEKNLITYTCTNEEDHLSIKSAFNKNLTFDRKVMIQNYLPSNTSNGNFLSIADFAKNELAEFFKYDIKRSIPSVVDGLKESQRKIIYTMFSKFEKDEIKVNQLSGVTAHYTLYRHGEDFLISTIVKMAQNFVGTGNINLLQPIGQFGTRACGGDDSASGRYIHTSLNPLTRLLFPKEDDKLLKYIEEENQIIEPVYYVPIIPTILVNGGKGVATGWSTSIFPYNPTDIINNIRLMINGKEPIDMVPYYRNFKGTIVETAKKGTYNINGLANVTINHLNDTLMVVITELPIGIWTNDFKEKILQPLYEKKILKSYSEFHSNNDVHFEIILNGKKNVEKGLLGTLKKTISTKNMMLFDVNNNLKHFKNTGEIFNEFFDIRKDLYEKRLLNEINLLSKQSLYYKNQKQFIDNILSNRMSLVNKSKSQLIEKLKLNGFSSNPLKKDQEDYNYLTNISLYQFTETENEKLKQKIEEKKKKIDLLKSSTWKDLWNNDLNRLEASYK</sequence>
<dbReference type="InterPro" id="IPR013757">
    <property type="entry name" value="Topo_IIA_A_a_sf"/>
</dbReference>
<comment type="cofactor">
    <cofactor evidence="2">
        <name>Ca(2+)</name>
        <dbReference type="ChEBI" id="CHEBI:29108"/>
    </cofactor>
</comment>
<protein>
    <recommendedName>
        <fullName evidence="13">DNA topoisomerase 2</fullName>
        <ecNumber evidence="13">5.6.2.2</ecNumber>
    </recommendedName>
</protein>
<feature type="domain" description="Toprim" evidence="15">
    <location>
        <begin position="429"/>
        <end position="546"/>
    </location>
</feature>
<dbReference type="FunFam" id="3.40.50.670:FF:000001">
    <property type="entry name" value="DNA topoisomerase 2"/>
    <property type="match status" value="1"/>
</dbReference>
<dbReference type="InterPro" id="IPR031660">
    <property type="entry name" value="TOPRIM_C"/>
</dbReference>
<comment type="function">
    <text evidence="13">Control of topological states of DNA by transient breakage and subsequent rejoining of DNA strands. Topoisomerase II makes double-strand breaks.</text>
</comment>
<evidence type="ECO:0000256" key="10">
    <source>
        <dbReference type="ARBA" id="ARBA00023125"/>
    </source>
</evidence>
<dbReference type="PANTHER" id="PTHR10169:SF38">
    <property type="entry name" value="DNA TOPOISOMERASE 2"/>
    <property type="match status" value="1"/>
</dbReference>
<dbReference type="CTD" id="36378017"/>
<dbReference type="Gene3D" id="3.40.50.670">
    <property type="match status" value="1"/>
</dbReference>
<dbReference type="InterPro" id="IPR018522">
    <property type="entry name" value="TopoIIA_CS"/>
</dbReference>
<dbReference type="Pfam" id="PF00204">
    <property type="entry name" value="DNA_gyraseB"/>
    <property type="match status" value="1"/>
</dbReference>
<dbReference type="InterPro" id="IPR013758">
    <property type="entry name" value="Topo_IIA_A/C_ab"/>
</dbReference>
<reference evidence="19" key="2">
    <citation type="submission" date="2020-12" db="UniProtKB">
        <authorList>
            <consortium name="WormBaseParasite"/>
        </authorList>
    </citation>
    <scope>IDENTIFICATION</scope>
</reference>
<dbReference type="GeneID" id="36378017"/>
<evidence type="ECO:0000256" key="8">
    <source>
        <dbReference type="ARBA" id="ARBA00022842"/>
    </source>
</evidence>
<dbReference type="Pfam" id="PF16898">
    <property type="entry name" value="TOPRIM_C"/>
    <property type="match status" value="1"/>
</dbReference>
<dbReference type="InterPro" id="IPR050634">
    <property type="entry name" value="DNA_Topoisomerase_II"/>
</dbReference>
<dbReference type="Gene3D" id="3.30.230.10">
    <property type="match status" value="1"/>
</dbReference>
<dbReference type="PRINTS" id="PR01158">
    <property type="entry name" value="TOPISMRASEII"/>
</dbReference>
<dbReference type="InterPro" id="IPR001154">
    <property type="entry name" value="TopoII_euk"/>
</dbReference>
<dbReference type="GO" id="GO:0005524">
    <property type="term" value="F:ATP binding"/>
    <property type="evidence" value="ECO:0007669"/>
    <property type="project" value="UniProtKB-UniRule"/>
</dbReference>
<dbReference type="EC" id="5.6.2.2" evidence="13"/>
<gene>
    <name evidence="17 19 20" type="ORF">SRAE_2000033000</name>
</gene>
<organism evidence="17">
    <name type="scientific">Strongyloides ratti</name>
    <name type="common">Parasitic roundworm</name>
    <dbReference type="NCBI Taxonomy" id="34506"/>
    <lineage>
        <taxon>Eukaryota</taxon>
        <taxon>Metazoa</taxon>
        <taxon>Ecdysozoa</taxon>
        <taxon>Nematoda</taxon>
        <taxon>Chromadorea</taxon>
        <taxon>Rhabditida</taxon>
        <taxon>Tylenchina</taxon>
        <taxon>Panagrolaimomorpha</taxon>
        <taxon>Strongyloidoidea</taxon>
        <taxon>Strongyloididae</taxon>
        <taxon>Strongyloides</taxon>
    </lineage>
</organism>
<keyword evidence="6 13" id="KW-0547">Nucleotide-binding</keyword>
<name>A0A090LC06_STRRB</name>
<keyword evidence="14" id="KW-0175">Coiled coil</keyword>
<dbReference type="InterPro" id="IPR020568">
    <property type="entry name" value="Ribosomal_Su5_D2-typ_SF"/>
</dbReference>
<feature type="coiled-coil region" evidence="14">
    <location>
        <begin position="1062"/>
        <end position="1089"/>
    </location>
</feature>
<dbReference type="SUPFAM" id="SSF55874">
    <property type="entry name" value="ATPase domain of HSP90 chaperone/DNA topoisomerase II/histidine kinase"/>
    <property type="match status" value="1"/>
</dbReference>
<keyword evidence="5" id="KW-0479">Metal-binding</keyword>
<dbReference type="SUPFAM" id="SSF54211">
    <property type="entry name" value="Ribosomal protein S5 domain 2-like"/>
    <property type="match status" value="1"/>
</dbReference>
<keyword evidence="10 12" id="KW-0238">DNA-binding</keyword>
<dbReference type="GO" id="GO:0006265">
    <property type="term" value="P:DNA topological change"/>
    <property type="evidence" value="ECO:0007669"/>
    <property type="project" value="UniProtKB-UniRule"/>
</dbReference>
<evidence type="ECO:0000256" key="6">
    <source>
        <dbReference type="ARBA" id="ARBA00022741"/>
    </source>
</evidence>
<accession>A0A090LC06</accession>
<dbReference type="FunFam" id="3.90.199.10:FF:000002">
    <property type="entry name" value="DNA topoisomerase 2"/>
    <property type="match status" value="1"/>
</dbReference>
<evidence type="ECO:0000256" key="14">
    <source>
        <dbReference type="SAM" id="Coils"/>
    </source>
</evidence>
<dbReference type="AlphaFoldDB" id="A0A090LC06"/>
<dbReference type="Pfam" id="PF01751">
    <property type="entry name" value="Toprim"/>
    <property type="match status" value="1"/>
</dbReference>
<evidence type="ECO:0000313" key="19">
    <source>
        <dbReference type="WBParaSite" id="SRAE_2000033000.1"/>
    </source>
</evidence>
<comment type="catalytic activity">
    <reaction evidence="1 12 13">
        <text>ATP-dependent breakage, passage and rejoining of double-stranded DNA.</text>
        <dbReference type="EC" id="5.6.2.2"/>
    </reaction>
</comment>
<dbReference type="GO" id="GO:0000712">
    <property type="term" value="P:resolution of meiotic recombination intermediates"/>
    <property type="evidence" value="ECO:0007669"/>
    <property type="project" value="TreeGrafter"/>
</dbReference>
<dbReference type="Pfam" id="PF00521">
    <property type="entry name" value="DNA_topoisoIV"/>
    <property type="match status" value="1"/>
</dbReference>
<dbReference type="GO" id="GO:0000819">
    <property type="term" value="P:sister chromatid segregation"/>
    <property type="evidence" value="ECO:0007669"/>
    <property type="project" value="TreeGrafter"/>
</dbReference>
<dbReference type="Proteomes" id="UP000035682">
    <property type="component" value="Unplaced"/>
</dbReference>
<dbReference type="EMBL" id="LN609529">
    <property type="protein sequence ID" value="CEF65653.1"/>
    <property type="molecule type" value="Genomic_DNA"/>
</dbReference>
<dbReference type="WBParaSite" id="SRAE_2000033000.1">
    <property type="protein sequence ID" value="SRAE_2000033000.1"/>
    <property type="gene ID" value="WBGene00260523"/>
</dbReference>